<reference evidence="8" key="1">
    <citation type="submission" date="2021-01" db="UniProtKB">
        <authorList>
            <consortium name="EnsemblPlants"/>
        </authorList>
    </citation>
    <scope>IDENTIFICATION</scope>
</reference>
<dbReference type="Gene3D" id="3.40.1810.10">
    <property type="entry name" value="Transcription factor, MADS-box"/>
    <property type="match status" value="1"/>
</dbReference>
<comment type="subcellular location">
    <subcellularLocation>
        <location evidence="1">Nucleus</location>
    </subcellularLocation>
</comment>
<dbReference type="InterPro" id="IPR033897">
    <property type="entry name" value="SRF-like_MADS-box"/>
</dbReference>
<evidence type="ECO:0000256" key="6">
    <source>
        <dbReference type="SAM" id="Coils"/>
    </source>
</evidence>
<keyword evidence="9" id="KW-1185">Reference proteome</keyword>
<dbReference type="AlphaFoldDB" id="A0A7N0V4I6"/>
<dbReference type="GO" id="GO:0000987">
    <property type="term" value="F:cis-regulatory region sequence-specific DNA binding"/>
    <property type="evidence" value="ECO:0007669"/>
    <property type="project" value="InterPro"/>
</dbReference>
<sequence>MGRVKLKIKRLENSNGRQTTYAKRKNGILKKANELAILCDIDLILLMFSPTGKPSLCCGKRGVEEVISKFAQMTPQERAKRQLEGLEALKKTFKKLDHDVNIQDFLGASTQTVEGLTEQTIQLRTELEETQQRLSYWSDPSRIESIDHLGQLEESLGKSLDAIRARKENLEKQHLILQETTAQIQNELQMPYRVNLEQHYQPLPWIAPNDAPHIPLAEDPNLIPQREIECAANSSFAAYSSYLDLCKRAQSGAFRDDSGFLSELGRSSPLGQLINGQYSLPSYSSNLMGSNTKYPGDTNLQNSFHLEPQPTFGTHPAFDTNHTSWPPTSGPFADAIHSSWASPCGPLVDGVWGSPSGPCAATTTSGNWASPGSYPVALFDEHYQQPH</sequence>
<dbReference type="Gramene" id="Kaladp0101s0253.1.v1.1">
    <property type="protein sequence ID" value="Kaladp0101s0253.1.v1.1"/>
    <property type="gene ID" value="Kaladp0101s0253.v1.1"/>
</dbReference>
<name>A0A7N0V4I6_KALFE</name>
<dbReference type="SUPFAM" id="SSF55455">
    <property type="entry name" value="SRF-like"/>
    <property type="match status" value="1"/>
</dbReference>
<dbReference type="InterPro" id="IPR002100">
    <property type="entry name" value="TF_MADSbox"/>
</dbReference>
<keyword evidence="2" id="KW-0805">Transcription regulation</keyword>
<dbReference type="PRINTS" id="PR00404">
    <property type="entry name" value="MADSDOMAIN"/>
</dbReference>
<keyword evidence="6" id="KW-0175">Coiled coil</keyword>
<dbReference type="EnsemblPlants" id="Kaladp0101s0253.3.v1.1">
    <property type="protein sequence ID" value="Kaladp0101s0253.3.v1.1"/>
    <property type="gene ID" value="Kaladp0101s0253.v1.1"/>
</dbReference>
<keyword evidence="5" id="KW-0539">Nucleus</keyword>
<evidence type="ECO:0000259" key="7">
    <source>
        <dbReference type="PROSITE" id="PS50066"/>
    </source>
</evidence>
<evidence type="ECO:0000313" key="8">
    <source>
        <dbReference type="EnsemblPlants" id="Kaladp0101s0253.1.v1.1"/>
    </source>
</evidence>
<dbReference type="InterPro" id="IPR036879">
    <property type="entry name" value="TF_MADSbox_sf"/>
</dbReference>
<dbReference type="FunFam" id="3.40.1810.10:FF:000010">
    <property type="entry name" value="Agamous-like MADS-box protein AGL30"/>
    <property type="match status" value="1"/>
</dbReference>
<dbReference type="GO" id="GO:0080092">
    <property type="term" value="P:regulation of pollen tube growth"/>
    <property type="evidence" value="ECO:0007669"/>
    <property type="project" value="UniProtKB-ARBA"/>
</dbReference>
<dbReference type="Gramene" id="Kaladp0101s0253.3.v1.1">
    <property type="protein sequence ID" value="Kaladp0101s0253.3.v1.1"/>
    <property type="gene ID" value="Kaladp0101s0253.v1.1"/>
</dbReference>
<evidence type="ECO:0000256" key="1">
    <source>
        <dbReference type="ARBA" id="ARBA00004123"/>
    </source>
</evidence>
<proteinExistence type="predicted"/>
<dbReference type="OMA" id="SNQREYH"/>
<feature type="coiled-coil region" evidence="6">
    <location>
        <begin position="76"/>
        <end position="187"/>
    </location>
</feature>
<dbReference type="GO" id="GO:0045944">
    <property type="term" value="P:positive regulation of transcription by RNA polymerase II"/>
    <property type="evidence" value="ECO:0007669"/>
    <property type="project" value="InterPro"/>
</dbReference>
<dbReference type="PANTHER" id="PTHR48019">
    <property type="entry name" value="SERUM RESPONSE FACTOR HOMOLOG"/>
    <property type="match status" value="1"/>
</dbReference>
<dbReference type="GO" id="GO:0000981">
    <property type="term" value="F:DNA-binding transcription factor activity, RNA polymerase II-specific"/>
    <property type="evidence" value="ECO:0007669"/>
    <property type="project" value="InterPro"/>
</dbReference>
<dbReference type="Pfam" id="PF00319">
    <property type="entry name" value="SRF-TF"/>
    <property type="match status" value="1"/>
</dbReference>
<dbReference type="GO" id="GO:0046983">
    <property type="term" value="F:protein dimerization activity"/>
    <property type="evidence" value="ECO:0007669"/>
    <property type="project" value="InterPro"/>
</dbReference>
<protein>
    <recommendedName>
        <fullName evidence="7">MADS-box domain-containing protein</fullName>
    </recommendedName>
</protein>
<dbReference type="InterPro" id="IPR050142">
    <property type="entry name" value="MADS-box/MEF2_TF"/>
</dbReference>
<dbReference type="CDD" id="cd00266">
    <property type="entry name" value="MADS_SRF_like"/>
    <property type="match status" value="1"/>
</dbReference>
<evidence type="ECO:0000313" key="9">
    <source>
        <dbReference type="Proteomes" id="UP000594263"/>
    </source>
</evidence>
<accession>A0A7N0V4I6</accession>
<evidence type="ECO:0000256" key="2">
    <source>
        <dbReference type="ARBA" id="ARBA00023015"/>
    </source>
</evidence>
<evidence type="ECO:0000256" key="3">
    <source>
        <dbReference type="ARBA" id="ARBA00023125"/>
    </source>
</evidence>
<dbReference type="EnsemblPlants" id="Kaladp0101s0253.1.v1.1">
    <property type="protein sequence ID" value="Kaladp0101s0253.1.v1.1"/>
    <property type="gene ID" value="Kaladp0101s0253.v1.1"/>
</dbReference>
<organism evidence="8 9">
    <name type="scientific">Kalanchoe fedtschenkoi</name>
    <name type="common">Lavender scallops</name>
    <name type="synonym">South American air plant</name>
    <dbReference type="NCBI Taxonomy" id="63787"/>
    <lineage>
        <taxon>Eukaryota</taxon>
        <taxon>Viridiplantae</taxon>
        <taxon>Streptophyta</taxon>
        <taxon>Embryophyta</taxon>
        <taxon>Tracheophyta</taxon>
        <taxon>Spermatophyta</taxon>
        <taxon>Magnoliopsida</taxon>
        <taxon>eudicotyledons</taxon>
        <taxon>Gunneridae</taxon>
        <taxon>Pentapetalae</taxon>
        <taxon>Saxifragales</taxon>
        <taxon>Crassulaceae</taxon>
        <taxon>Kalanchoe</taxon>
    </lineage>
</organism>
<dbReference type="GO" id="GO:0010152">
    <property type="term" value="P:pollen maturation"/>
    <property type="evidence" value="ECO:0007669"/>
    <property type="project" value="UniProtKB-ARBA"/>
</dbReference>
<dbReference type="GO" id="GO:0005634">
    <property type="term" value="C:nucleus"/>
    <property type="evidence" value="ECO:0007669"/>
    <property type="project" value="UniProtKB-SubCell"/>
</dbReference>
<dbReference type="SMART" id="SM00432">
    <property type="entry name" value="MADS"/>
    <property type="match status" value="1"/>
</dbReference>
<evidence type="ECO:0000256" key="5">
    <source>
        <dbReference type="ARBA" id="ARBA00023242"/>
    </source>
</evidence>
<dbReference type="PROSITE" id="PS50066">
    <property type="entry name" value="MADS_BOX_2"/>
    <property type="match status" value="1"/>
</dbReference>
<evidence type="ECO:0000256" key="4">
    <source>
        <dbReference type="ARBA" id="ARBA00023163"/>
    </source>
</evidence>
<keyword evidence="3" id="KW-0238">DNA-binding</keyword>
<feature type="domain" description="MADS-box" evidence="7">
    <location>
        <begin position="1"/>
        <end position="53"/>
    </location>
</feature>
<dbReference type="Proteomes" id="UP000594263">
    <property type="component" value="Unplaced"/>
</dbReference>
<keyword evidence="4" id="KW-0804">Transcription</keyword>